<dbReference type="AlphaFoldDB" id="I8ADI7"/>
<protein>
    <submittedName>
        <fullName evidence="2">Uncharacterized protein</fullName>
    </submittedName>
</protein>
<name>I8ADI7_ASPO3</name>
<feature type="compositionally biased region" description="Polar residues" evidence="1">
    <location>
        <begin position="28"/>
        <end position="47"/>
    </location>
</feature>
<feature type="compositionally biased region" description="Basic and acidic residues" evidence="1">
    <location>
        <begin position="84"/>
        <end position="98"/>
    </location>
</feature>
<organism evidence="2 3">
    <name type="scientific">Aspergillus oryzae (strain 3.042)</name>
    <name type="common">Yellow koji mold</name>
    <dbReference type="NCBI Taxonomy" id="1160506"/>
    <lineage>
        <taxon>Eukaryota</taxon>
        <taxon>Fungi</taxon>
        <taxon>Dikarya</taxon>
        <taxon>Ascomycota</taxon>
        <taxon>Pezizomycotina</taxon>
        <taxon>Eurotiomycetes</taxon>
        <taxon>Eurotiomycetidae</taxon>
        <taxon>Eurotiales</taxon>
        <taxon>Aspergillaceae</taxon>
        <taxon>Aspergillus</taxon>
        <taxon>Aspergillus subgen. Circumdati</taxon>
    </lineage>
</organism>
<reference evidence="2 3" key="1">
    <citation type="journal article" date="2012" name="Eukaryot. Cell">
        <title>Draft genome sequence of Aspergillus oryzae strain 3.042.</title>
        <authorList>
            <person name="Zhao G."/>
            <person name="Yao Y."/>
            <person name="Qi W."/>
            <person name="Wang C."/>
            <person name="Hou L."/>
            <person name="Zeng B."/>
            <person name="Cao X."/>
        </authorList>
    </citation>
    <scope>NUCLEOTIDE SEQUENCE [LARGE SCALE GENOMIC DNA]</scope>
    <source>
        <strain evidence="2 3">3.042</strain>
    </source>
</reference>
<gene>
    <name evidence="2" type="ORF">Ao3042_11447</name>
</gene>
<dbReference type="HOGENOM" id="CLU_177919_0_0_1"/>
<dbReference type="OrthoDB" id="10473678at2759"/>
<evidence type="ECO:0000313" key="3">
    <source>
        <dbReference type="Proteomes" id="UP000002812"/>
    </source>
</evidence>
<reference evidence="3" key="2">
    <citation type="submission" date="2012-06" db="EMBL/GenBank/DDBJ databases">
        <title>Comparative genomic analyses of Aspergillus oryzae 3.042 and A. oryzae RIB40 for soy-sauce fermentation.</title>
        <authorList>
            <person name="Zhao G."/>
            <person name="Hou L."/>
            <person name="Wang C."/>
            <person name="Cao X."/>
        </authorList>
    </citation>
    <scope>NUCLEOTIDE SEQUENCE [LARGE SCALE GENOMIC DNA]</scope>
    <source>
        <strain evidence="3">3.042</strain>
    </source>
</reference>
<dbReference type="EMBL" id="AKHY01000018">
    <property type="protein sequence ID" value="EIT83319.1"/>
    <property type="molecule type" value="Genomic_DNA"/>
</dbReference>
<comment type="caution">
    <text evidence="2">The sequence shown here is derived from an EMBL/GenBank/DDBJ whole genome shotgun (WGS) entry which is preliminary data.</text>
</comment>
<feature type="region of interest" description="Disordered" evidence="1">
    <location>
        <begin position="76"/>
        <end position="104"/>
    </location>
</feature>
<dbReference type="Proteomes" id="UP000002812">
    <property type="component" value="Unassembled WGS sequence"/>
</dbReference>
<sequence>MSCWFGTGKLTPKKTIRLILRSSAEMSSNLQNNTQANQEAALQNLEGTDSKPKTIKPEDRAALNEALTDQATMMLLSTAGRSSQQERERKRADAEARSRANGGL</sequence>
<evidence type="ECO:0000256" key="1">
    <source>
        <dbReference type="SAM" id="MobiDB-lite"/>
    </source>
</evidence>
<feature type="region of interest" description="Disordered" evidence="1">
    <location>
        <begin position="28"/>
        <end position="56"/>
    </location>
</feature>
<accession>I8ADI7</accession>
<proteinExistence type="predicted"/>
<evidence type="ECO:0000313" key="2">
    <source>
        <dbReference type="EMBL" id="EIT83319.1"/>
    </source>
</evidence>